<proteinExistence type="predicted"/>
<name>A0AAD6IHY2_PENCN</name>
<protein>
    <submittedName>
        <fullName evidence="1">Uncharacterized protein</fullName>
    </submittedName>
</protein>
<dbReference type="Proteomes" id="UP001219568">
    <property type="component" value="Unassembled WGS sequence"/>
</dbReference>
<keyword evidence="2" id="KW-1185">Reference proteome</keyword>
<gene>
    <name evidence="1" type="ORF">N7460_003509</name>
</gene>
<sequence>MAQDPDTLMPMSLTFSIEGMTPSQYQPLESLALCARCQSPAARVFLTDTMPSSKYEDLNII</sequence>
<evidence type="ECO:0000313" key="2">
    <source>
        <dbReference type="Proteomes" id="UP001219568"/>
    </source>
</evidence>
<dbReference type="EMBL" id="JAQJZL010000003">
    <property type="protein sequence ID" value="KAJ6047362.1"/>
    <property type="molecule type" value="Genomic_DNA"/>
</dbReference>
<comment type="caution">
    <text evidence="1">The sequence shown here is derived from an EMBL/GenBank/DDBJ whole genome shotgun (WGS) entry which is preliminary data.</text>
</comment>
<accession>A0AAD6IHY2</accession>
<evidence type="ECO:0000313" key="1">
    <source>
        <dbReference type="EMBL" id="KAJ6047362.1"/>
    </source>
</evidence>
<dbReference type="AlphaFoldDB" id="A0AAD6IHY2"/>
<reference evidence="1" key="2">
    <citation type="submission" date="2023-01" db="EMBL/GenBank/DDBJ databases">
        <authorList>
            <person name="Petersen C."/>
        </authorList>
    </citation>
    <scope>NUCLEOTIDE SEQUENCE</scope>
    <source>
        <strain evidence="1">IBT 15450</strain>
    </source>
</reference>
<organism evidence="1 2">
    <name type="scientific">Penicillium canescens</name>
    <dbReference type="NCBI Taxonomy" id="5083"/>
    <lineage>
        <taxon>Eukaryota</taxon>
        <taxon>Fungi</taxon>
        <taxon>Dikarya</taxon>
        <taxon>Ascomycota</taxon>
        <taxon>Pezizomycotina</taxon>
        <taxon>Eurotiomycetes</taxon>
        <taxon>Eurotiomycetidae</taxon>
        <taxon>Eurotiales</taxon>
        <taxon>Aspergillaceae</taxon>
        <taxon>Penicillium</taxon>
    </lineage>
</organism>
<reference evidence="1" key="1">
    <citation type="journal article" date="2023" name="IMA Fungus">
        <title>Comparative genomic study of the Penicillium genus elucidates a diverse pangenome and 15 lateral gene transfer events.</title>
        <authorList>
            <person name="Petersen C."/>
            <person name="Sorensen T."/>
            <person name="Nielsen M.R."/>
            <person name="Sondergaard T.E."/>
            <person name="Sorensen J.L."/>
            <person name="Fitzpatrick D.A."/>
            <person name="Frisvad J.C."/>
            <person name="Nielsen K.L."/>
        </authorList>
    </citation>
    <scope>NUCLEOTIDE SEQUENCE</scope>
    <source>
        <strain evidence="1">IBT 15450</strain>
    </source>
</reference>